<dbReference type="InterPro" id="IPR037213">
    <property type="entry name" value="Run_dom_sf"/>
</dbReference>
<dbReference type="PANTHER" id="PTHR12326">
    <property type="entry name" value="PLECKSTRIN HOMOLOGY DOMAIN CONTAINING PROTEIN"/>
    <property type="match status" value="1"/>
</dbReference>
<dbReference type="PROSITE" id="PS50826">
    <property type="entry name" value="RUN"/>
    <property type="match status" value="1"/>
</dbReference>
<keyword evidence="6" id="KW-0863">Zinc-finger</keyword>
<comment type="subcellular location">
    <subcellularLocation>
        <location evidence="1">Late endosome</location>
    </subcellularLocation>
</comment>
<keyword evidence="5" id="KW-0967">Endosome</keyword>
<name>A0A6P6Y3T7_DERPT</name>
<keyword evidence="2" id="KW-0597">Phosphoprotein</keyword>
<feature type="region of interest" description="Disordered" evidence="9">
    <location>
        <begin position="256"/>
        <end position="279"/>
    </location>
</feature>
<dbReference type="InParanoid" id="A0A6P6Y3T7"/>
<feature type="compositionally biased region" description="Acidic residues" evidence="9">
    <location>
        <begin position="308"/>
        <end position="320"/>
    </location>
</feature>
<organism evidence="11 12">
    <name type="scientific">Dermatophagoides pteronyssinus</name>
    <name type="common">European house dust mite</name>
    <dbReference type="NCBI Taxonomy" id="6956"/>
    <lineage>
        <taxon>Eukaryota</taxon>
        <taxon>Metazoa</taxon>
        <taxon>Ecdysozoa</taxon>
        <taxon>Arthropoda</taxon>
        <taxon>Chelicerata</taxon>
        <taxon>Arachnida</taxon>
        <taxon>Acari</taxon>
        <taxon>Acariformes</taxon>
        <taxon>Sarcoptiformes</taxon>
        <taxon>Astigmata</taxon>
        <taxon>Psoroptidia</taxon>
        <taxon>Analgoidea</taxon>
        <taxon>Pyroglyphidae</taxon>
        <taxon>Dermatophagoidinae</taxon>
        <taxon>Dermatophagoides</taxon>
    </lineage>
</organism>
<evidence type="ECO:0000256" key="5">
    <source>
        <dbReference type="ARBA" id="ARBA00022753"/>
    </source>
</evidence>
<feature type="domain" description="RUN" evidence="10">
    <location>
        <begin position="63"/>
        <end position="206"/>
    </location>
</feature>
<dbReference type="CDD" id="cd15489">
    <property type="entry name" value="PHD_SF"/>
    <property type="match status" value="1"/>
</dbReference>
<dbReference type="GO" id="GO:0008270">
    <property type="term" value="F:zinc ion binding"/>
    <property type="evidence" value="ECO:0007669"/>
    <property type="project" value="UniProtKB-KW"/>
</dbReference>
<dbReference type="KEGG" id="dpte:113794247"/>
<keyword evidence="8" id="KW-0072">Autophagy</keyword>
<dbReference type="SUPFAM" id="SSF140741">
    <property type="entry name" value="RUN domain-like"/>
    <property type="match status" value="1"/>
</dbReference>
<gene>
    <name evidence="12" type="primary">LOC113794247</name>
</gene>
<dbReference type="SMART" id="SM00593">
    <property type="entry name" value="RUN"/>
    <property type="match status" value="1"/>
</dbReference>
<evidence type="ECO:0000256" key="7">
    <source>
        <dbReference type="ARBA" id="ARBA00022833"/>
    </source>
</evidence>
<evidence type="ECO:0000256" key="2">
    <source>
        <dbReference type="ARBA" id="ARBA00022553"/>
    </source>
</evidence>
<dbReference type="OMA" id="TCREPII"/>
<keyword evidence="4" id="KW-0677">Repeat</keyword>
<accession>A0A6P6Y3T7</accession>
<sequence length="707" mass="81451">MDSFIKFASGLSTVENYAHDVYIKSNLTIELDKVINQIMEENQRFNHSNPSSMNNENIENRFIVETPTVMLFCDLIESILLHGLKEKLSTTVSNVFTSSTRSRPKNLFCLDFWPIIRILSHNEQSKNLKCLKQISTDVGRCRAWIRLSLNECLLRSYLDSLICDQSSLNSFYRSSAYLRDKQHTDMMKNLLSELDPYIFRLNADNISLNSWSSRTLDYLGVIISSEDEDSYMVATALDAIHLISSDQNRIEKLNKRKTKPVNTGDDGRSSMAESFDNEKFIPSSSSLPVTISKTISDTIDIPHRKDSNDDDNEDLKEEEEIPRINVQNDDDDLFQQQPRNSLTGNSLSMRSGWSTHQQPVDVKLDESYNALLESYSTRATTTGNKLSSTPDIVEIKNSFLTTNPNNQNQDCRLGGGNSSMMENDFEIIPKNLIGVDDEENQKFFEQTSRLCNEYGLDEQDYKCYQCNRPIGMIYGKCMQCRIDGHLYCLDCHGCEESLIPAQIIYNWNFRKFPCAKQNKSRLSVLENEPIFDLKILSPNIYSAIAEMEEILNLRTQLFFLHAYLFTCQESVALKMRKLVWPREHLFEHIHLYSLNDLQQINNNNNNVLATTLRQVITFARKHIQGCNLCKLKGFYCEICKNSEILYPFDTGTTKRCDKCKSVFHQKCFNEKYDKNNCPKCLRLAKKRNQQQQQQSSPPQSSTTTTIT</sequence>
<dbReference type="GO" id="GO:0006914">
    <property type="term" value="P:autophagy"/>
    <property type="evidence" value="ECO:0007669"/>
    <property type="project" value="UniProtKB-KW"/>
</dbReference>
<dbReference type="Gene3D" id="1.20.58.900">
    <property type="match status" value="1"/>
</dbReference>
<evidence type="ECO:0000256" key="8">
    <source>
        <dbReference type="ARBA" id="ARBA00023006"/>
    </source>
</evidence>
<dbReference type="RefSeq" id="XP_027200153.1">
    <property type="nucleotide sequence ID" value="XM_027344352.1"/>
</dbReference>
<evidence type="ECO:0000259" key="10">
    <source>
        <dbReference type="PROSITE" id="PS50826"/>
    </source>
</evidence>
<dbReference type="SMART" id="SM01175">
    <property type="entry name" value="DUF4206"/>
    <property type="match status" value="1"/>
</dbReference>
<keyword evidence="7" id="KW-0862">Zinc</keyword>
<dbReference type="PANTHER" id="PTHR12326:SF12">
    <property type="entry name" value="PLECKSTRIN HOMOLOGY AND RUN DOMAIN CONTAINING M1"/>
    <property type="match status" value="1"/>
</dbReference>
<evidence type="ECO:0000313" key="11">
    <source>
        <dbReference type="Proteomes" id="UP000515146"/>
    </source>
</evidence>
<feature type="region of interest" description="Disordered" evidence="9">
    <location>
        <begin position="298"/>
        <end position="354"/>
    </location>
</feature>
<proteinExistence type="predicted"/>
<protein>
    <submittedName>
        <fullName evidence="12">Uncharacterized protein LOC113794247</fullName>
    </submittedName>
</protein>
<dbReference type="Pfam" id="PF13901">
    <property type="entry name" value="RH_dom"/>
    <property type="match status" value="1"/>
</dbReference>
<evidence type="ECO:0000256" key="6">
    <source>
        <dbReference type="ARBA" id="ARBA00022771"/>
    </source>
</evidence>
<evidence type="ECO:0000256" key="4">
    <source>
        <dbReference type="ARBA" id="ARBA00022737"/>
    </source>
</evidence>
<keyword evidence="3" id="KW-0479">Metal-binding</keyword>
<feature type="compositionally biased region" description="Polar residues" evidence="9">
    <location>
        <begin position="334"/>
        <end position="354"/>
    </location>
</feature>
<evidence type="ECO:0000256" key="3">
    <source>
        <dbReference type="ARBA" id="ARBA00022723"/>
    </source>
</evidence>
<dbReference type="GO" id="GO:0005770">
    <property type="term" value="C:late endosome"/>
    <property type="evidence" value="ECO:0007669"/>
    <property type="project" value="UniProtKB-SubCell"/>
</dbReference>
<dbReference type="Pfam" id="PF02759">
    <property type="entry name" value="RUN"/>
    <property type="match status" value="1"/>
</dbReference>
<keyword evidence="11" id="KW-1185">Reference proteome</keyword>
<evidence type="ECO:0000256" key="1">
    <source>
        <dbReference type="ARBA" id="ARBA00004603"/>
    </source>
</evidence>
<dbReference type="Proteomes" id="UP000515146">
    <property type="component" value="Unplaced"/>
</dbReference>
<dbReference type="InterPro" id="IPR025258">
    <property type="entry name" value="RH_dom"/>
</dbReference>
<dbReference type="OrthoDB" id="62364at2759"/>
<feature type="region of interest" description="Disordered" evidence="9">
    <location>
        <begin position="688"/>
        <end position="707"/>
    </location>
</feature>
<feature type="compositionally biased region" description="Low complexity" evidence="9">
    <location>
        <begin position="689"/>
        <end position="707"/>
    </location>
</feature>
<evidence type="ECO:0000256" key="9">
    <source>
        <dbReference type="SAM" id="MobiDB-lite"/>
    </source>
</evidence>
<reference evidence="12" key="1">
    <citation type="submission" date="2025-08" db="UniProtKB">
        <authorList>
            <consortium name="RefSeq"/>
        </authorList>
    </citation>
    <scope>IDENTIFICATION</scope>
    <source>
        <strain evidence="12">Airmid</strain>
    </source>
</reference>
<dbReference type="InterPro" id="IPR004012">
    <property type="entry name" value="Run_dom"/>
</dbReference>
<dbReference type="AlphaFoldDB" id="A0A6P6Y3T7"/>
<evidence type="ECO:0000313" key="12">
    <source>
        <dbReference type="RefSeq" id="XP_027200153.1"/>
    </source>
</evidence>
<dbReference type="FunCoup" id="A0A6P6Y3T7">
    <property type="interactions" value="1093"/>
</dbReference>
<dbReference type="InterPro" id="IPR051366">
    <property type="entry name" value="DEF8"/>
</dbReference>